<dbReference type="Proteomes" id="UP001497623">
    <property type="component" value="Unassembled WGS sequence"/>
</dbReference>
<accession>A0AAV2Q7W7</accession>
<feature type="non-terminal residue" evidence="2">
    <location>
        <position position="1"/>
    </location>
</feature>
<sequence length="107" mass="11717">EGWEAEAALGRYLQELGHKEAVWLANRQTLPQVLLEEQESLQEVEGDVGNWQEEDEEPTRGARGGPQFSLGQDVGVTLRCAVFQAGVGIIHELCSIKTVSAAVCVQR</sequence>
<gene>
    <name evidence="2" type="ORF">MNOR_LOCUS8744</name>
</gene>
<reference evidence="2 3" key="1">
    <citation type="submission" date="2024-05" db="EMBL/GenBank/DDBJ databases">
        <authorList>
            <person name="Wallberg A."/>
        </authorList>
    </citation>
    <scope>NUCLEOTIDE SEQUENCE [LARGE SCALE GENOMIC DNA]</scope>
</reference>
<evidence type="ECO:0000256" key="1">
    <source>
        <dbReference type="SAM" id="MobiDB-lite"/>
    </source>
</evidence>
<protein>
    <submittedName>
        <fullName evidence="2">Uncharacterized protein</fullName>
    </submittedName>
</protein>
<comment type="caution">
    <text evidence="2">The sequence shown here is derived from an EMBL/GenBank/DDBJ whole genome shotgun (WGS) entry which is preliminary data.</text>
</comment>
<dbReference type="AlphaFoldDB" id="A0AAV2Q7W7"/>
<proteinExistence type="predicted"/>
<keyword evidence="3" id="KW-1185">Reference proteome</keyword>
<feature type="region of interest" description="Disordered" evidence="1">
    <location>
        <begin position="44"/>
        <end position="68"/>
    </location>
</feature>
<evidence type="ECO:0000313" key="3">
    <source>
        <dbReference type="Proteomes" id="UP001497623"/>
    </source>
</evidence>
<name>A0AAV2Q7W7_MEGNR</name>
<organism evidence="2 3">
    <name type="scientific">Meganyctiphanes norvegica</name>
    <name type="common">Northern krill</name>
    <name type="synonym">Thysanopoda norvegica</name>
    <dbReference type="NCBI Taxonomy" id="48144"/>
    <lineage>
        <taxon>Eukaryota</taxon>
        <taxon>Metazoa</taxon>
        <taxon>Ecdysozoa</taxon>
        <taxon>Arthropoda</taxon>
        <taxon>Crustacea</taxon>
        <taxon>Multicrustacea</taxon>
        <taxon>Malacostraca</taxon>
        <taxon>Eumalacostraca</taxon>
        <taxon>Eucarida</taxon>
        <taxon>Euphausiacea</taxon>
        <taxon>Euphausiidae</taxon>
        <taxon>Meganyctiphanes</taxon>
    </lineage>
</organism>
<feature type="non-terminal residue" evidence="2">
    <location>
        <position position="107"/>
    </location>
</feature>
<feature type="compositionally biased region" description="Acidic residues" evidence="1">
    <location>
        <begin position="44"/>
        <end position="57"/>
    </location>
</feature>
<evidence type="ECO:0000313" key="2">
    <source>
        <dbReference type="EMBL" id="CAL4072105.1"/>
    </source>
</evidence>
<dbReference type="EMBL" id="CAXKWB010004110">
    <property type="protein sequence ID" value="CAL4072105.1"/>
    <property type="molecule type" value="Genomic_DNA"/>
</dbReference>